<keyword evidence="6 9" id="KW-0560">Oxidoreductase</keyword>
<comment type="catalytic activity">
    <reaction evidence="9">
        <text>D-glucose + NADP(+) = D-glucono-1,5-lactone + NADPH + H(+)</text>
        <dbReference type="Rhea" id="RHEA:14405"/>
        <dbReference type="ChEBI" id="CHEBI:4167"/>
        <dbReference type="ChEBI" id="CHEBI:15378"/>
        <dbReference type="ChEBI" id="CHEBI:16217"/>
        <dbReference type="ChEBI" id="CHEBI:57783"/>
        <dbReference type="ChEBI" id="CHEBI:58349"/>
        <dbReference type="EC" id="1.1.1.47"/>
    </reaction>
</comment>
<dbReference type="SUPFAM" id="SSF50129">
    <property type="entry name" value="GroES-like"/>
    <property type="match status" value="1"/>
</dbReference>
<dbReference type="EC" id="1.1.1.47" evidence="9"/>
<feature type="binding site" evidence="9">
    <location>
        <begin position="301"/>
        <end position="303"/>
    </location>
    <ligand>
        <name>NADP(+)</name>
        <dbReference type="ChEBI" id="CHEBI:58349"/>
    </ligand>
</feature>
<keyword evidence="2 9" id="KW-0479">Metal-binding</keyword>
<evidence type="ECO:0000259" key="10">
    <source>
        <dbReference type="Pfam" id="PF08240"/>
    </source>
</evidence>
<protein>
    <recommendedName>
        <fullName evidence="9">Glucose 1-dehydrogenase</fullName>
        <shortName evidence="9">GDH</shortName>
        <shortName evidence="9">GlcDH</shortName>
        <ecNumber evidence="9">1.1.1.47</ecNumber>
    </recommendedName>
</protein>
<feature type="binding site" evidence="9">
    <location>
        <position position="303"/>
    </location>
    <ligand>
        <name>substrate</name>
    </ligand>
</feature>
<keyword evidence="4 9" id="KW-0862">Zinc</keyword>
<dbReference type="InterPro" id="IPR036291">
    <property type="entry name" value="NAD(P)-bd_dom_sf"/>
</dbReference>
<keyword evidence="8 9" id="KW-0119">Carbohydrate metabolism</keyword>
<feature type="binding site" evidence="9">
    <location>
        <position position="115"/>
    </location>
    <ligand>
        <name>substrate</name>
    </ligand>
</feature>
<comment type="similarity">
    <text evidence="9">Belongs to the zinc-containing alcohol dehydrogenase family. Glucose 1-dehydrogenase subfamily.</text>
</comment>
<dbReference type="GO" id="GO:0047936">
    <property type="term" value="F:glucose 1-dehydrogenase [NAD(P)+] activity"/>
    <property type="evidence" value="ECO:0007669"/>
    <property type="project" value="UniProtKB-UniRule"/>
</dbReference>
<keyword evidence="7 9" id="KW-0520">NAD</keyword>
<feature type="domain" description="Glucose dehydrogenase C-terminal" evidence="11">
    <location>
        <begin position="144"/>
        <end position="348"/>
    </location>
</feature>
<evidence type="ECO:0000313" key="13">
    <source>
        <dbReference type="Proteomes" id="UP000509241"/>
    </source>
</evidence>
<dbReference type="SUPFAM" id="SSF51735">
    <property type="entry name" value="NAD(P)-binding Rossmann-fold domains"/>
    <property type="match status" value="1"/>
</dbReference>
<dbReference type="CDD" id="cd08230">
    <property type="entry name" value="glucose_DH"/>
    <property type="match status" value="1"/>
</dbReference>
<dbReference type="RefSeq" id="WP_179259799.1">
    <property type="nucleotide sequence ID" value="NZ_CP058601.1"/>
</dbReference>
<feature type="binding site" evidence="9">
    <location>
        <position position="40"/>
    </location>
    <ligand>
        <name>substrate</name>
    </ligand>
</feature>
<dbReference type="Pfam" id="PF16912">
    <property type="entry name" value="Glu_dehyd_C"/>
    <property type="match status" value="1"/>
</dbReference>
<keyword evidence="3 9" id="KW-0547">Nucleotide-binding</keyword>
<evidence type="ECO:0000256" key="4">
    <source>
        <dbReference type="ARBA" id="ARBA00022833"/>
    </source>
</evidence>
<sequence>MKAIAVEPGAGIPEIIDRPVPEPAPGEALVRICRVGVDGTDYEVIEGSHGGVPAGDDRLILGHEAVGIVDDANGTALEKGQYVVPTVRRPPAGVETNEYFERGEPDMAPEGKYVERGIVGAHGFMAEYVTSPADALVPIADELAPWGFLVEPISISEKAIEHARATRSAFDWQPESALVLGNGSLGLLTVAMFTTTLEFDRVYCLGRRDRPDPSIEIIEQLGATYIDSRETPVSDIAEVYEPMDLIYEATGYAKHAFESIDALAPNGVAALLGVPGDWSFEVDGGRLHRELVLHNKALVGSVNSNRTHFERSIETLAALPDGVLESIVTGIHGLDAVDRAFPEATANVAAAGHGTAATVEDDTTIKTAVEFEAI</sequence>
<dbReference type="KEGG" id="haly:HYG82_03950"/>
<proteinExistence type="inferred from homology"/>
<dbReference type="InterPro" id="IPR011032">
    <property type="entry name" value="GroES-like_sf"/>
</dbReference>
<dbReference type="HAMAP" id="MF_02127">
    <property type="entry name" value="Glucose_DH"/>
    <property type="match status" value="1"/>
</dbReference>
<evidence type="ECO:0000313" key="12">
    <source>
        <dbReference type="EMBL" id="QLG48057.1"/>
    </source>
</evidence>
<feature type="binding site" evidence="9">
    <location>
        <begin position="207"/>
        <end position="208"/>
    </location>
    <ligand>
        <name>NADP(+)</name>
        <dbReference type="ChEBI" id="CHEBI:58349"/>
    </ligand>
</feature>
<comment type="cofactor">
    <cofactor evidence="1">
        <name>Zn(2+)</name>
        <dbReference type="ChEBI" id="CHEBI:29105"/>
    </cofactor>
</comment>
<evidence type="ECO:0000256" key="9">
    <source>
        <dbReference type="HAMAP-Rule" id="MF_02127"/>
    </source>
</evidence>
<dbReference type="InterPro" id="IPR031640">
    <property type="entry name" value="Glu_dehyd_C"/>
</dbReference>
<dbReference type="Pfam" id="PF08240">
    <property type="entry name" value="ADH_N"/>
    <property type="match status" value="1"/>
</dbReference>
<dbReference type="GeneID" id="56032415"/>
<keyword evidence="13" id="KW-1185">Reference proteome</keyword>
<feature type="binding site" evidence="9">
    <location>
        <position position="151"/>
    </location>
    <ligand>
        <name>substrate</name>
    </ligand>
</feature>
<dbReference type="OrthoDB" id="41394at2157"/>
<feature type="domain" description="Alcohol dehydrogenase-like N-terminal" evidence="10">
    <location>
        <begin position="25"/>
        <end position="140"/>
    </location>
</feature>
<comment type="catalytic activity">
    <reaction evidence="9">
        <text>D-glucose + NAD(+) = D-glucono-1,5-lactone + NADH + H(+)</text>
        <dbReference type="Rhea" id="RHEA:14293"/>
        <dbReference type="ChEBI" id="CHEBI:4167"/>
        <dbReference type="ChEBI" id="CHEBI:15378"/>
        <dbReference type="ChEBI" id="CHEBI:16217"/>
        <dbReference type="ChEBI" id="CHEBI:57540"/>
        <dbReference type="ChEBI" id="CHEBI:57945"/>
        <dbReference type="EC" id="1.1.1.47"/>
    </reaction>
</comment>
<evidence type="ECO:0000256" key="7">
    <source>
        <dbReference type="ARBA" id="ARBA00023027"/>
    </source>
</evidence>
<evidence type="ECO:0000256" key="3">
    <source>
        <dbReference type="ARBA" id="ARBA00022741"/>
    </source>
</evidence>
<evidence type="ECO:0000256" key="8">
    <source>
        <dbReference type="ARBA" id="ARBA00023277"/>
    </source>
</evidence>
<evidence type="ECO:0000259" key="11">
    <source>
        <dbReference type="Pfam" id="PF16912"/>
    </source>
</evidence>
<dbReference type="Proteomes" id="UP000509241">
    <property type="component" value="Chromosome"/>
</dbReference>
<comment type="function">
    <text evidence="9">Catalyzes the NAD(P)(+)-dependent oxidation of D-glucose to D-gluconate via gluconolactone. Can utilize both NAD(+) and NADP(+) as electron acceptor. Is involved in the degradation of glucose through a modified Entner-Doudoroff pathway.</text>
</comment>
<dbReference type="GO" id="GO:0070401">
    <property type="term" value="F:NADP+ binding"/>
    <property type="evidence" value="ECO:0007669"/>
    <property type="project" value="UniProtKB-UniRule"/>
</dbReference>
<dbReference type="InterPro" id="IPR026583">
    <property type="entry name" value="Glc_1-DH_arc"/>
</dbReference>
<dbReference type="EMBL" id="CP058601">
    <property type="protein sequence ID" value="QLG48057.1"/>
    <property type="molecule type" value="Genomic_DNA"/>
</dbReference>
<dbReference type="InterPro" id="IPR013154">
    <property type="entry name" value="ADH-like_N"/>
</dbReference>
<evidence type="ECO:0000256" key="5">
    <source>
        <dbReference type="ARBA" id="ARBA00022857"/>
    </source>
</evidence>
<keyword evidence="5 9" id="KW-0521">NADP</keyword>
<dbReference type="GO" id="GO:0008270">
    <property type="term" value="F:zinc ion binding"/>
    <property type="evidence" value="ECO:0007669"/>
    <property type="project" value="UniProtKB-UniRule"/>
</dbReference>
<reference evidence="12 13" key="1">
    <citation type="submission" date="2020-07" db="EMBL/GenBank/DDBJ databases">
        <authorList>
            <person name="Cui H."/>
        </authorList>
    </citation>
    <scope>NUCLEOTIDE SEQUENCE [LARGE SCALE GENOMIC DNA]</scope>
    <source>
        <strain evidence="12 13">YPL8</strain>
    </source>
</reference>
<dbReference type="Gene3D" id="3.40.50.720">
    <property type="entry name" value="NAD(P)-binding Rossmann-like Domain"/>
    <property type="match status" value="1"/>
</dbReference>
<evidence type="ECO:0000256" key="6">
    <source>
        <dbReference type="ARBA" id="ARBA00023002"/>
    </source>
</evidence>
<feature type="binding site" evidence="9">
    <location>
        <begin position="272"/>
        <end position="274"/>
    </location>
    <ligand>
        <name>NADP(+)</name>
        <dbReference type="ChEBI" id="CHEBI:58349"/>
    </ligand>
</feature>
<dbReference type="GO" id="GO:0005536">
    <property type="term" value="F:D-glucose binding"/>
    <property type="evidence" value="ECO:0007669"/>
    <property type="project" value="UniProtKB-UniRule"/>
</dbReference>
<dbReference type="PANTHER" id="PTHR43189:SF2">
    <property type="entry name" value="GLUCOSE 1-DEHYDROGENASE"/>
    <property type="match status" value="1"/>
</dbReference>
<dbReference type="Gene3D" id="3.90.180.10">
    <property type="entry name" value="Medium-chain alcohol dehydrogenases, catalytic domain"/>
    <property type="match status" value="1"/>
</dbReference>
<organism evidence="12 13">
    <name type="scientific">Natrinema halophilum</name>
    <dbReference type="NCBI Taxonomy" id="1699371"/>
    <lineage>
        <taxon>Archaea</taxon>
        <taxon>Methanobacteriati</taxon>
        <taxon>Methanobacteriota</taxon>
        <taxon>Stenosarchaea group</taxon>
        <taxon>Halobacteria</taxon>
        <taxon>Halobacteriales</taxon>
        <taxon>Natrialbaceae</taxon>
        <taxon>Natrinema</taxon>
    </lineage>
</organism>
<comment type="caution">
    <text evidence="9">Lacks conserved residue(s) required for the propagation of feature annotation.</text>
</comment>
<dbReference type="PANTHER" id="PTHR43189">
    <property type="entry name" value="ZINC-TYPE ALCOHOL DEHYDROGENASE-LIKE PROTEIN C1198.01-RELATED"/>
    <property type="match status" value="1"/>
</dbReference>
<dbReference type="AlphaFoldDB" id="A0A7D5KQ67"/>
<dbReference type="GO" id="GO:0019595">
    <property type="term" value="P:non-phosphorylated glucose catabolic process"/>
    <property type="evidence" value="ECO:0007669"/>
    <property type="project" value="UniProtKB-UniRule"/>
</dbReference>
<dbReference type="GO" id="GO:0070403">
    <property type="term" value="F:NAD+ binding"/>
    <property type="evidence" value="ECO:0007669"/>
    <property type="project" value="UniProtKB-UniRule"/>
</dbReference>
<evidence type="ECO:0000256" key="1">
    <source>
        <dbReference type="ARBA" id="ARBA00001947"/>
    </source>
</evidence>
<evidence type="ECO:0000256" key="2">
    <source>
        <dbReference type="ARBA" id="ARBA00022723"/>
    </source>
</evidence>
<accession>A0A7D5KQ67</accession>
<name>A0A7D5KQ67_9EURY</name>
<gene>
    <name evidence="9" type="primary">gdh</name>
    <name evidence="12" type="ORF">HYG82_03950</name>
</gene>
<feature type="binding site" evidence="9">
    <location>
        <begin position="182"/>
        <end position="185"/>
    </location>
    <ligand>
        <name>NADP(+)</name>
        <dbReference type="ChEBI" id="CHEBI:58349"/>
    </ligand>
</feature>